<name>A0ABY3BUS7_9HYPH</name>
<reference evidence="2 3" key="1">
    <citation type="journal article" date="2019" name="Appl. Microbiol. Biotechnol.">
        <title>Differential efficiency of wild type rhizogenic strains for rol gene transformation of plants.</title>
        <authorList>
            <person name="Desmet S."/>
            <person name="De Keyser E."/>
            <person name="Van Vaerenbergh J."/>
            <person name="Baeyen S."/>
            <person name="Van Huylenbroeck J."/>
            <person name="Geelen D."/>
            <person name="Dhooghe E."/>
        </authorList>
    </citation>
    <scope>NUCLEOTIDE SEQUENCE [LARGE SCALE GENOMIC DNA]</scope>
    <source>
        <strain evidence="2 3">GBBC3283</strain>
    </source>
</reference>
<protein>
    <recommendedName>
        <fullName evidence="4">Replication protein</fullName>
    </recommendedName>
</protein>
<comment type="caution">
    <text evidence="2">The sequence shown here is derived from an EMBL/GenBank/DDBJ whole genome shotgun (WGS) entry which is preliminary data.</text>
</comment>
<dbReference type="RefSeq" id="WP_142911520.1">
    <property type="nucleotide sequence ID" value="NZ_JAPZLP010000001.1"/>
</dbReference>
<dbReference type="EMBL" id="SGNZ01000001">
    <property type="protein sequence ID" value="TRA96816.1"/>
    <property type="molecule type" value="Genomic_DNA"/>
</dbReference>
<feature type="compositionally biased region" description="Low complexity" evidence="1">
    <location>
        <begin position="523"/>
        <end position="535"/>
    </location>
</feature>
<proteinExistence type="predicted"/>
<evidence type="ECO:0000313" key="3">
    <source>
        <dbReference type="Proteomes" id="UP000319481"/>
    </source>
</evidence>
<dbReference type="Proteomes" id="UP000319481">
    <property type="component" value="Unassembled WGS sequence"/>
</dbReference>
<evidence type="ECO:0008006" key="4">
    <source>
        <dbReference type="Google" id="ProtNLM"/>
    </source>
</evidence>
<sequence length="603" mass="67425">MMTVGVAKYNEYLHQKELSGEDVLNIIFEPKAEWKPANGFGVEEYINAIHPKIPGKKRQGQVALLHRVGDGEDGKGEWSTTYCRTEDAAEKAKAYLSTGAGRDLYVSMATFRRRRVTSEVCTIESTYLDLDYHKTSLWHRSAESVANNVIRDLEDAGKPLPSFILSSGRGLLCVWLHEMLGAKVLSKWAAVQKRLGKPLARYNPDKSAADAVRIFRLVGSINSKADDSRNRVQLVWGDPANLHRYKFNDLADAWLPHTKAQLISMADERAKRNAGKRKKRKRPDGLAMGLWSTRMEDIQNLIKHRSPDGRIETGHQDKFLFIYTCALSHTTKPEAILPVIRAKATEWSGGTWTESSIDGAMGTAYRKAVAALAGETVEWNGEPVDIRYRFRSSTIIEWLDISEDEMSDAGLRDLCSADIKAERSAGRAKAWRIEKKGQKASREEQRRERLLIGRQAIGLREQGKSFTDICAELGRSRAYISDAIKEAKVSINDGTYSIGATHYTPFETRTLDSQGVQETVAGSDSFSNSPSSVSSNKEERNEGIPLQGATHYTPFETRTLDSQDIAGTNSDDDFPGDVIVGPWKRSDILKIEDTFDAMDRKWG</sequence>
<keyword evidence="3" id="KW-1185">Reference proteome</keyword>
<organism evidence="2 3">
    <name type="scientific">Agrobacterium salinitolerans</name>
    <dbReference type="NCBI Taxonomy" id="1183413"/>
    <lineage>
        <taxon>Bacteria</taxon>
        <taxon>Pseudomonadati</taxon>
        <taxon>Pseudomonadota</taxon>
        <taxon>Alphaproteobacteria</taxon>
        <taxon>Hyphomicrobiales</taxon>
        <taxon>Rhizobiaceae</taxon>
        <taxon>Rhizobium/Agrobacterium group</taxon>
        <taxon>Agrobacterium</taxon>
    </lineage>
</organism>
<accession>A0ABY3BUS7</accession>
<evidence type="ECO:0000313" key="2">
    <source>
        <dbReference type="EMBL" id="TRA96816.1"/>
    </source>
</evidence>
<feature type="region of interest" description="Disordered" evidence="1">
    <location>
        <begin position="520"/>
        <end position="547"/>
    </location>
</feature>
<gene>
    <name evidence="2" type="ORF">EXN23_00845</name>
</gene>
<evidence type="ECO:0000256" key="1">
    <source>
        <dbReference type="SAM" id="MobiDB-lite"/>
    </source>
</evidence>